<sequence>MTSRAATLAGDSSQNQDRYFVGGGFAIALDGATSVAGDRSHDPGWFAGRIGEVLAHMLPSGEPIPDLVAAAIENVRDTERLVPETSPTCTVAIARWSSETVETYVLCDSIVALLHTDGSETIHTDDGIGDVLGAKRDKYRSRLSAGRGYDEGHRALLIELQQEQARWRNVPGGYYVAGTDPDAAYHGVTATTDRARLTGVLLATDGVDPGRHPHADTWRDVYAEAMAHGPDQVLDDLHAAEATDPDGRRWVRSKRHDDKTLVIVPLA</sequence>
<gene>
    <name evidence="1" type="ORF">ACFO6V_02875</name>
</gene>
<comment type="caution">
    <text evidence="1">The sequence shown here is derived from an EMBL/GenBank/DDBJ whole genome shotgun (WGS) entry which is preliminary data.</text>
</comment>
<keyword evidence="2" id="KW-1185">Reference proteome</keyword>
<dbReference type="RefSeq" id="WP_377131988.1">
    <property type="nucleotide sequence ID" value="NZ_JBHSFI010000001.1"/>
</dbReference>
<organism evidence="1 2">
    <name type="scientific">Promicromonospora alba</name>
    <dbReference type="NCBI Taxonomy" id="1616110"/>
    <lineage>
        <taxon>Bacteria</taxon>
        <taxon>Bacillati</taxon>
        <taxon>Actinomycetota</taxon>
        <taxon>Actinomycetes</taxon>
        <taxon>Micrococcales</taxon>
        <taxon>Promicromonosporaceae</taxon>
        <taxon>Promicromonospora</taxon>
    </lineage>
</organism>
<dbReference type="Proteomes" id="UP001596011">
    <property type="component" value="Unassembled WGS sequence"/>
</dbReference>
<proteinExistence type="predicted"/>
<protein>
    <recommendedName>
        <fullName evidence="3">Protein phosphatase 2C-like protein</fullName>
    </recommendedName>
</protein>
<evidence type="ECO:0000313" key="1">
    <source>
        <dbReference type="EMBL" id="MFC4627162.1"/>
    </source>
</evidence>
<evidence type="ECO:0000313" key="2">
    <source>
        <dbReference type="Proteomes" id="UP001596011"/>
    </source>
</evidence>
<dbReference type="EMBL" id="JBHSFI010000001">
    <property type="protein sequence ID" value="MFC4627162.1"/>
    <property type="molecule type" value="Genomic_DNA"/>
</dbReference>
<reference evidence="2" key="1">
    <citation type="journal article" date="2019" name="Int. J. Syst. Evol. Microbiol.">
        <title>The Global Catalogue of Microorganisms (GCM) 10K type strain sequencing project: providing services to taxonomists for standard genome sequencing and annotation.</title>
        <authorList>
            <consortium name="The Broad Institute Genomics Platform"/>
            <consortium name="The Broad Institute Genome Sequencing Center for Infectious Disease"/>
            <person name="Wu L."/>
            <person name="Ma J."/>
        </authorList>
    </citation>
    <scope>NUCLEOTIDE SEQUENCE [LARGE SCALE GENOMIC DNA]</scope>
    <source>
        <strain evidence="2">CCUG 42722</strain>
    </source>
</reference>
<name>A0ABV9HBP1_9MICO</name>
<evidence type="ECO:0008006" key="3">
    <source>
        <dbReference type="Google" id="ProtNLM"/>
    </source>
</evidence>
<accession>A0ABV9HBP1</accession>